<keyword evidence="3" id="KW-1185">Reference proteome</keyword>
<dbReference type="InterPro" id="IPR000182">
    <property type="entry name" value="GNAT_dom"/>
</dbReference>
<dbReference type="Pfam" id="PF13302">
    <property type="entry name" value="Acetyltransf_3"/>
    <property type="match status" value="1"/>
</dbReference>
<dbReference type="GO" id="GO:1990189">
    <property type="term" value="F:protein N-terminal-serine acetyltransferase activity"/>
    <property type="evidence" value="ECO:0007669"/>
    <property type="project" value="TreeGrafter"/>
</dbReference>
<dbReference type="PANTHER" id="PTHR43441">
    <property type="entry name" value="RIBOSOMAL-PROTEIN-SERINE ACETYLTRANSFERASE"/>
    <property type="match status" value="1"/>
</dbReference>
<dbReference type="RefSeq" id="XP_031874137.1">
    <property type="nucleotide sequence ID" value="XM_032010083.1"/>
</dbReference>
<organism evidence="2 3">
    <name type="scientific">Venustampulla echinocandica</name>
    <dbReference type="NCBI Taxonomy" id="2656787"/>
    <lineage>
        <taxon>Eukaryota</taxon>
        <taxon>Fungi</taxon>
        <taxon>Dikarya</taxon>
        <taxon>Ascomycota</taxon>
        <taxon>Pezizomycotina</taxon>
        <taxon>Leotiomycetes</taxon>
        <taxon>Helotiales</taxon>
        <taxon>Pleuroascaceae</taxon>
        <taxon>Venustampulla</taxon>
    </lineage>
</organism>
<protein>
    <recommendedName>
        <fullName evidence="1">N-acetyltransferase domain-containing protein</fullName>
    </recommendedName>
</protein>
<accession>A0A370U129</accession>
<name>A0A370U129_9HELO</name>
<dbReference type="PANTHER" id="PTHR43441:SF2">
    <property type="entry name" value="FAMILY ACETYLTRANSFERASE, PUTATIVE (AFU_ORTHOLOGUE AFUA_7G00850)-RELATED"/>
    <property type="match status" value="1"/>
</dbReference>
<dbReference type="FunFam" id="3.40.630.30:FF:000047">
    <property type="entry name" value="Acetyltransferase, GNAT family"/>
    <property type="match status" value="1"/>
</dbReference>
<evidence type="ECO:0000313" key="3">
    <source>
        <dbReference type="Proteomes" id="UP000254866"/>
    </source>
</evidence>
<dbReference type="OrthoDB" id="41238at2759"/>
<dbReference type="AlphaFoldDB" id="A0A370U129"/>
<comment type="caution">
    <text evidence="2">The sequence shown here is derived from an EMBL/GenBank/DDBJ whole genome shotgun (WGS) entry which is preliminary data.</text>
</comment>
<dbReference type="GO" id="GO:0008999">
    <property type="term" value="F:protein-N-terminal-alanine acetyltransferase activity"/>
    <property type="evidence" value="ECO:0007669"/>
    <property type="project" value="TreeGrafter"/>
</dbReference>
<reference evidence="2 3" key="1">
    <citation type="journal article" date="2018" name="IMA Fungus">
        <title>IMA Genome-F 9: Draft genome sequence of Annulohypoxylon stygium, Aspergillus mulundensis, Berkeleyomyces basicola (syn. Thielaviopsis basicola), Ceratocystis smalleyi, two Cercospora beticola strains, Coleophoma cylindrospora, Fusarium fracticaudum, Phialophora cf. hyalina, and Morchella septimelata.</title>
        <authorList>
            <person name="Wingfield B.D."/>
            <person name="Bills G.F."/>
            <person name="Dong Y."/>
            <person name="Huang W."/>
            <person name="Nel W.J."/>
            <person name="Swalarsk-Parry B.S."/>
            <person name="Vaghefi N."/>
            <person name="Wilken P.M."/>
            <person name="An Z."/>
            <person name="de Beer Z.W."/>
            <person name="De Vos L."/>
            <person name="Chen L."/>
            <person name="Duong T.A."/>
            <person name="Gao Y."/>
            <person name="Hammerbacher A."/>
            <person name="Kikkert J.R."/>
            <person name="Li Y."/>
            <person name="Li H."/>
            <person name="Li K."/>
            <person name="Li Q."/>
            <person name="Liu X."/>
            <person name="Ma X."/>
            <person name="Naidoo K."/>
            <person name="Pethybridge S.J."/>
            <person name="Sun J."/>
            <person name="Steenkamp E.T."/>
            <person name="van der Nest M.A."/>
            <person name="van Wyk S."/>
            <person name="Wingfield M.J."/>
            <person name="Xiong C."/>
            <person name="Yue Q."/>
            <person name="Zhang X."/>
        </authorList>
    </citation>
    <scope>NUCLEOTIDE SEQUENCE [LARGE SCALE GENOMIC DNA]</scope>
    <source>
        <strain evidence="2 3">BP 5553</strain>
    </source>
</reference>
<gene>
    <name evidence="2" type="ORF">BP5553_01460</name>
</gene>
<evidence type="ECO:0000313" key="2">
    <source>
        <dbReference type="EMBL" id="RDL41481.1"/>
    </source>
</evidence>
<dbReference type="Gene3D" id="3.40.630.30">
    <property type="match status" value="1"/>
</dbReference>
<dbReference type="EMBL" id="NPIC01000001">
    <property type="protein sequence ID" value="RDL41481.1"/>
    <property type="molecule type" value="Genomic_DNA"/>
</dbReference>
<dbReference type="InterPro" id="IPR016181">
    <property type="entry name" value="Acyl_CoA_acyltransferase"/>
</dbReference>
<dbReference type="GeneID" id="43594309"/>
<feature type="domain" description="N-acetyltransferase" evidence="1">
    <location>
        <begin position="33"/>
        <end position="195"/>
    </location>
</feature>
<dbReference type="SUPFAM" id="SSF55729">
    <property type="entry name" value="Acyl-CoA N-acyltransferases (Nat)"/>
    <property type="match status" value="1"/>
</dbReference>
<dbReference type="InterPro" id="IPR051908">
    <property type="entry name" value="Ribosomal_N-acetyltransferase"/>
</dbReference>
<dbReference type="PROSITE" id="PS51186">
    <property type="entry name" value="GNAT"/>
    <property type="match status" value="1"/>
</dbReference>
<sequence>MSQSQPVGPVTSSSPALAPNAASPSAILHGKHVTLRPLSPSDAPLLFKCLCGPPDDALWTYMHGGPYPDLESFTSYISSLCNGGAIFPLVILLRPEDGTADGVPVGITTLLAIVPAHRSIEIGYVTYARQLQRTTAATEAVFLLLQYSFDVLGYSRVEWKCNALNGPSKAAAKRLGFVAEGEFRKHMIVKGRRRDTAWFSILDDEWQAGVKKALVEWLDEGNFDSHGIQKRKLEEIRQETIKD</sequence>
<proteinExistence type="predicted"/>
<evidence type="ECO:0000259" key="1">
    <source>
        <dbReference type="PROSITE" id="PS51186"/>
    </source>
</evidence>
<dbReference type="Proteomes" id="UP000254866">
    <property type="component" value="Unassembled WGS sequence"/>
</dbReference>